<keyword evidence="9" id="KW-0325">Glycoprotein</keyword>
<dbReference type="SUPFAM" id="SSF55486">
    <property type="entry name" value="Metalloproteases ('zincins'), catalytic domain"/>
    <property type="match status" value="1"/>
</dbReference>
<reference evidence="13" key="1">
    <citation type="submission" date="2025-08" db="UniProtKB">
        <authorList>
            <consortium name="RefSeq"/>
        </authorList>
    </citation>
    <scope>IDENTIFICATION</scope>
</reference>
<keyword evidence="7" id="KW-0482">Metalloprotease</keyword>
<dbReference type="Pfam" id="PF17771">
    <property type="entry name" value="ADAMTS_CR_2"/>
    <property type="match status" value="1"/>
</dbReference>
<dbReference type="PANTHER" id="PTHR13723:SF200">
    <property type="entry name" value="ADAM METALLOPEPTIDASE WITH THROMBOSPONDIN TYPE 1 MOTIF B, ISOFORM B"/>
    <property type="match status" value="1"/>
</dbReference>
<comment type="caution">
    <text evidence="10">Lacks conserved residue(s) required for the propagation of feature annotation.</text>
</comment>
<keyword evidence="12" id="KW-1185">Reference proteome</keyword>
<keyword evidence="5" id="KW-0378">Hydrolase</keyword>
<dbReference type="RefSeq" id="XP_014672605.1">
    <property type="nucleotide sequence ID" value="XM_014817119.1"/>
</dbReference>
<evidence type="ECO:0000256" key="10">
    <source>
        <dbReference type="PROSITE-ProRule" id="PRU00276"/>
    </source>
</evidence>
<dbReference type="Gene3D" id="2.60.120.830">
    <property type="match status" value="1"/>
</dbReference>
<evidence type="ECO:0000256" key="3">
    <source>
        <dbReference type="ARBA" id="ARBA00022670"/>
    </source>
</evidence>
<organism evidence="12 13">
    <name type="scientific">Priapulus caudatus</name>
    <name type="common">Priapulid worm</name>
    <dbReference type="NCBI Taxonomy" id="37621"/>
    <lineage>
        <taxon>Eukaryota</taxon>
        <taxon>Metazoa</taxon>
        <taxon>Ecdysozoa</taxon>
        <taxon>Scalidophora</taxon>
        <taxon>Priapulida</taxon>
        <taxon>Priapulimorpha</taxon>
        <taxon>Priapulimorphida</taxon>
        <taxon>Priapulidae</taxon>
        <taxon>Priapulus</taxon>
    </lineage>
</organism>
<comment type="subcellular location">
    <subcellularLocation>
        <location evidence="1">Secreted</location>
    </subcellularLocation>
</comment>
<keyword evidence="4" id="KW-0479">Metal-binding</keyword>
<evidence type="ECO:0000313" key="12">
    <source>
        <dbReference type="Proteomes" id="UP000695022"/>
    </source>
</evidence>
<dbReference type="InterPro" id="IPR041645">
    <property type="entry name" value="ADAMTS_CR_2"/>
</dbReference>
<dbReference type="InterPro" id="IPR010294">
    <property type="entry name" value="ADAMTS_spacer1"/>
</dbReference>
<accession>A0ABM1EK84</accession>
<keyword evidence="8" id="KW-1015">Disulfide bond</keyword>
<dbReference type="Pfam" id="PF19030">
    <property type="entry name" value="TSP1_ADAMTS"/>
    <property type="match status" value="1"/>
</dbReference>
<dbReference type="GeneID" id="106813072"/>
<dbReference type="Proteomes" id="UP000695022">
    <property type="component" value="Unplaced"/>
</dbReference>
<dbReference type="PROSITE" id="PS50215">
    <property type="entry name" value="ADAM_MEPRO"/>
    <property type="match status" value="1"/>
</dbReference>
<dbReference type="Pfam" id="PF00090">
    <property type="entry name" value="TSP_1"/>
    <property type="match status" value="1"/>
</dbReference>
<evidence type="ECO:0000256" key="6">
    <source>
        <dbReference type="ARBA" id="ARBA00022833"/>
    </source>
</evidence>
<dbReference type="Gene3D" id="3.40.390.10">
    <property type="entry name" value="Collagenase (Catalytic Domain)"/>
    <property type="match status" value="1"/>
</dbReference>
<dbReference type="SMART" id="SM00209">
    <property type="entry name" value="TSP1"/>
    <property type="match status" value="2"/>
</dbReference>
<dbReference type="Gene3D" id="2.20.100.10">
    <property type="entry name" value="Thrombospondin type-1 (TSP1) repeat"/>
    <property type="match status" value="2"/>
</dbReference>
<dbReference type="InterPro" id="IPR000884">
    <property type="entry name" value="TSP1_rpt"/>
</dbReference>
<dbReference type="PANTHER" id="PTHR13723">
    <property type="entry name" value="ADAMTS A DISINTEGRIN AND METALLOPROTEASE WITH THROMBOSPONDIN MOTIFS PROTEASE"/>
    <property type="match status" value="1"/>
</dbReference>
<dbReference type="Pfam" id="PF05986">
    <property type="entry name" value="ADAMTS_spacer1"/>
    <property type="match status" value="1"/>
</dbReference>
<dbReference type="SUPFAM" id="SSF82895">
    <property type="entry name" value="TSP-1 type 1 repeat"/>
    <property type="match status" value="2"/>
</dbReference>
<gene>
    <name evidence="13" type="primary">LOC106813072</name>
</gene>
<dbReference type="Gene3D" id="3.40.1620.60">
    <property type="match status" value="1"/>
</dbReference>
<evidence type="ECO:0000256" key="4">
    <source>
        <dbReference type="ARBA" id="ARBA00022723"/>
    </source>
</evidence>
<evidence type="ECO:0000259" key="11">
    <source>
        <dbReference type="PROSITE" id="PS50215"/>
    </source>
</evidence>
<evidence type="ECO:0000256" key="8">
    <source>
        <dbReference type="ARBA" id="ARBA00023157"/>
    </source>
</evidence>
<dbReference type="InterPro" id="IPR045371">
    <property type="entry name" value="ADAMTS_CR_3"/>
</dbReference>
<keyword evidence="3" id="KW-0645">Protease</keyword>
<evidence type="ECO:0000256" key="7">
    <source>
        <dbReference type="ARBA" id="ARBA00023049"/>
    </source>
</evidence>
<evidence type="ECO:0000256" key="5">
    <source>
        <dbReference type="ARBA" id="ARBA00022801"/>
    </source>
</evidence>
<dbReference type="PROSITE" id="PS50092">
    <property type="entry name" value="TSP1"/>
    <property type="match status" value="2"/>
</dbReference>
<dbReference type="Pfam" id="PF19236">
    <property type="entry name" value="ADAMTS_CR_3"/>
    <property type="match status" value="1"/>
</dbReference>
<dbReference type="PRINTS" id="PR01857">
    <property type="entry name" value="ADAMTSFAMILY"/>
</dbReference>
<dbReference type="InterPro" id="IPR050439">
    <property type="entry name" value="ADAMTS_ADAMTS-like"/>
</dbReference>
<name>A0ABM1EK84_PRICU</name>
<sequence>MQHAGTSSHLGHVFCSPQLQCQRRHRTSCLTHHSPRDRAQLCSMTFQFRMTHDDRMHGCTPNLNKSLPYQYLMAPHLESDSVPVLWSNCSRTDITKFLDHDWGSCLDDEPSDHDFEFPVIPPGAMYDIRHQCRLLYGTKDRETSDIDVCMKIEQDVCESLWCSVNDKCMTKLSTAAAEGTQCGDNMWCFAGKCVEIGERPQAVNGDWAEWSEWSACTRTCGGGLSAANRHCANPPPSFGGKYCIGERKRYRICNTESCDVDDPSFHQVQCSAYDSIQHKGVYQQWQAVEMSVNPEDVDANSKACALRCKGRGNSPTVTLNDTMIDGTPCRLGKRDICIDGKCRPVACDWNILSDALEDRCGVCHGDGTSCETVLTYFNLTRGTGYILAHVVPGKARNLRVEEVTGTHNYLAVKDAQGNFLLNGHWSIQWSSTYKMAGVAVRYERALDDRETLTAPGPLMEPLSIYVLYHEVENLTLSFEYTLPIENASIVKRIPEFSWSYSGWTVCSATCGGGIQIQNPQCVEKKSGVVEDHFCNAKVAPSSLERSCNLHQCPAK</sequence>
<evidence type="ECO:0000256" key="9">
    <source>
        <dbReference type="ARBA" id="ARBA00023180"/>
    </source>
</evidence>
<keyword evidence="2" id="KW-0964">Secreted</keyword>
<evidence type="ECO:0000256" key="2">
    <source>
        <dbReference type="ARBA" id="ARBA00022525"/>
    </source>
</evidence>
<feature type="domain" description="Peptidase M12B" evidence="11">
    <location>
        <begin position="50"/>
        <end position="110"/>
    </location>
</feature>
<dbReference type="InterPro" id="IPR013273">
    <property type="entry name" value="ADAMTS/ADAMTS-like"/>
</dbReference>
<dbReference type="InterPro" id="IPR036383">
    <property type="entry name" value="TSP1_rpt_sf"/>
</dbReference>
<evidence type="ECO:0000313" key="13">
    <source>
        <dbReference type="RefSeq" id="XP_014672605.1"/>
    </source>
</evidence>
<dbReference type="InterPro" id="IPR024079">
    <property type="entry name" value="MetalloPept_cat_dom_sf"/>
</dbReference>
<protein>
    <submittedName>
        <fullName evidence="13">A disintegrin and metalloproteinase with thrombospondin motifs 7-like isoform X1</fullName>
    </submittedName>
</protein>
<evidence type="ECO:0000256" key="1">
    <source>
        <dbReference type="ARBA" id="ARBA00004613"/>
    </source>
</evidence>
<proteinExistence type="predicted"/>
<dbReference type="InterPro" id="IPR001590">
    <property type="entry name" value="Peptidase_M12B"/>
</dbReference>
<keyword evidence="6" id="KW-0862">Zinc</keyword>